<dbReference type="InterPro" id="IPR011010">
    <property type="entry name" value="DNA_brk_join_enz"/>
</dbReference>
<dbReference type="GO" id="GO:0015074">
    <property type="term" value="P:DNA integration"/>
    <property type="evidence" value="ECO:0007669"/>
    <property type="project" value="InterPro"/>
</dbReference>
<organism evidence="2 3">
    <name type="scientific">Palleronia pontilimi</name>
    <dbReference type="NCBI Taxonomy" id="1964209"/>
    <lineage>
        <taxon>Bacteria</taxon>
        <taxon>Pseudomonadati</taxon>
        <taxon>Pseudomonadota</taxon>
        <taxon>Alphaproteobacteria</taxon>
        <taxon>Rhodobacterales</taxon>
        <taxon>Roseobacteraceae</taxon>
        <taxon>Palleronia</taxon>
    </lineage>
</organism>
<evidence type="ECO:0000256" key="1">
    <source>
        <dbReference type="ARBA" id="ARBA00023172"/>
    </source>
</evidence>
<proteinExistence type="predicted"/>
<evidence type="ECO:0000313" key="3">
    <source>
        <dbReference type="Proteomes" id="UP000642488"/>
    </source>
</evidence>
<dbReference type="EMBL" id="JAEKPD010000004">
    <property type="protein sequence ID" value="MBJ3762113.1"/>
    <property type="molecule type" value="Genomic_DNA"/>
</dbReference>
<protein>
    <recommendedName>
        <fullName evidence="4">Phage integrase family protein</fullName>
    </recommendedName>
</protein>
<sequence length="87" mass="10046">MEEDDELRWLIALVADTGMRLSEAAGLHRDDFQQDADGGHYVRVQPHRWRRLKTPGSAREILLVGSSLWAAKRIMDWQGDPEFAFPR</sequence>
<dbReference type="SUPFAM" id="SSF56349">
    <property type="entry name" value="DNA breaking-rejoining enzymes"/>
    <property type="match status" value="1"/>
</dbReference>
<dbReference type="GO" id="GO:0006310">
    <property type="term" value="P:DNA recombination"/>
    <property type="evidence" value="ECO:0007669"/>
    <property type="project" value="UniProtKB-KW"/>
</dbReference>
<dbReference type="RefSeq" id="WP_198915294.1">
    <property type="nucleotide sequence ID" value="NZ_JAEKPD010000004.1"/>
</dbReference>
<dbReference type="AlphaFoldDB" id="A0A934I8A4"/>
<reference evidence="2" key="1">
    <citation type="submission" date="2020-12" db="EMBL/GenBank/DDBJ databases">
        <title>Bacterial taxonomy.</title>
        <authorList>
            <person name="Pan X."/>
        </authorList>
    </citation>
    <scope>NUCLEOTIDE SEQUENCE</scope>
    <source>
        <strain evidence="2">KCTC 52957</strain>
    </source>
</reference>
<dbReference type="Gene3D" id="1.10.443.10">
    <property type="entry name" value="Intergrase catalytic core"/>
    <property type="match status" value="1"/>
</dbReference>
<dbReference type="Proteomes" id="UP000642488">
    <property type="component" value="Unassembled WGS sequence"/>
</dbReference>
<comment type="caution">
    <text evidence="2">The sequence shown here is derived from an EMBL/GenBank/DDBJ whole genome shotgun (WGS) entry which is preliminary data.</text>
</comment>
<evidence type="ECO:0008006" key="4">
    <source>
        <dbReference type="Google" id="ProtNLM"/>
    </source>
</evidence>
<dbReference type="GO" id="GO:0003677">
    <property type="term" value="F:DNA binding"/>
    <property type="evidence" value="ECO:0007669"/>
    <property type="project" value="InterPro"/>
</dbReference>
<accession>A0A934I8A4</accession>
<keyword evidence="3" id="KW-1185">Reference proteome</keyword>
<keyword evidence="1" id="KW-0233">DNA recombination</keyword>
<name>A0A934I8A4_9RHOB</name>
<evidence type="ECO:0000313" key="2">
    <source>
        <dbReference type="EMBL" id="MBJ3762113.1"/>
    </source>
</evidence>
<dbReference type="InterPro" id="IPR013762">
    <property type="entry name" value="Integrase-like_cat_sf"/>
</dbReference>
<gene>
    <name evidence="2" type="ORF">ILP92_05070</name>
</gene>